<organism evidence="7 8">
    <name type="scientific">Papaver somniferum</name>
    <name type="common">Opium poppy</name>
    <dbReference type="NCBI Taxonomy" id="3469"/>
    <lineage>
        <taxon>Eukaryota</taxon>
        <taxon>Viridiplantae</taxon>
        <taxon>Streptophyta</taxon>
        <taxon>Embryophyta</taxon>
        <taxon>Tracheophyta</taxon>
        <taxon>Spermatophyta</taxon>
        <taxon>Magnoliopsida</taxon>
        <taxon>Ranunculales</taxon>
        <taxon>Papaveraceae</taxon>
        <taxon>Papaveroideae</taxon>
        <taxon>Papaver</taxon>
    </lineage>
</organism>
<feature type="transmembrane region" description="Helical" evidence="6">
    <location>
        <begin position="204"/>
        <end position="223"/>
    </location>
</feature>
<feature type="transmembrane region" description="Helical" evidence="6">
    <location>
        <begin position="365"/>
        <end position="385"/>
    </location>
</feature>
<dbReference type="OMA" id="SVEQPWL"/>
<sequence>MEEEKAAISNETEIRHRGIKAMPFIIGNEMFEKLGTWGTSSNLVVYFTTVFNIKHVSAAILMNVFNGTTFISPLIGGFLADAYFGRFKTLGFASIASLMGLFLVMLTATISKLHPPTCGMKKSLCVQPTASQWAFLLFALLLLVIGSGGIRPCNMAFGADQFYPKTDSGKKSIDSFINWYYCVISICFIVSLTFIVYVQSNLSWALGLAIPPCLMFIACLLFFTGSRIYVKVKPEGSPITSIIQVLVAAAKKRSLEQPEDPETALFKHFTKSSINSELHYTNQFRFIDRAAIVTIEDQINEDGSPANPWRLCTMQQVEEVKCLVRVLPIWVSSAIFHIATTQQQIYVVYQALQSDRRLGNNNFKIPAASYTAVSWLTIAVWIPIYDRLIVPSLRKFTRQEGGITLLQRIGIGTFLSALFMLVSALAEERRRNLAQTHPTLGYAKGGGAVSSMPGLWLIPQLFLSGLAEAFGLIGQVEFYYKQFPENMRSIGVSVYYLAIAVGSYASGFLVSVVHQTTQGAATGNWLAEDLNKGRLDYFYYTISLMEIINFVYFLVCAKWYRYKAMVQTLESNHP</sequence>
<evidence type="ECO:0008006" key="9">
    <source>
        <dbReference type="Google" id="ProtNLM"/>
    </source>
</evidence>
<evidence type="ECO:0000313" key="7">
    <source>
        <dbReference type="EMBL" id="RZC60725.1"/>
    </source>
</evidence>
<dbReference type="InterPro" id="IPR000109">
    <property type="entry name" value="POT_fam"/>
</dbReference>
<evidence type="ECO:0000256" key="4">
    <source>
        <dbReference type="ARBA" id="ARBA00022989"/>
    </source>
</evidence>
<comment type="similarity">
    <text evidence="2">Belongs to the major facilitator superfamily. Proton-dependent oligopeptide transporter (POT/PTR) (TC 2.A.17) family.</text>
</comment>
<dbReference type="InterPro" id="IPR036259">
    <property type="entry name" value="MFS_trans_sf"/>
</dbReference>
<evidence type="ECO:0000313" key="8">
    <source>
        <dbReference type="Proteomes" id="UP000316621"/>
    </source>
</evidence>
<feature type="transmembrane region" description="Helical" evidence="6">
    <location>
        <begin position="56"/>
        <end position="80"/>
    </location>
</feature>
<feature type="transmembrane region" description="Helical" evidence="6">
    <location>
        <begin position="537"/>
        <end position="555"/>
    </location>
</feature>
<evidence type="ECO:0000256" key="1">
    <source>
        <dbReference type="ARBA" id="ARBA00004141"/>
    </source>
</evidence>
<feature type="transmembrane region" description="Helical" evidence="6">
    <location>
        <begin position="494"/>
        <end position="517"/>
    </location>
</feature>
<dbReference type="PANTHER" id="PTHR11654">
    <property type="entry name" value="OLIGOPEPTIDE TRANSPORTER-RELATED"/>
    <property type="match status" value="1"/>
</dbReference>
<reference evidence="7 8" key="1">
    <citation type="journal article" date="2018" name="Science">
        <title>The opium poppy genome and morphinan production.</title>
        <authorList>
            <person name="Guo L."/>
            <person name="Winzer T."/>
            <person name="Yang X."/>
            <person name="Li Y."/>
            <person name="Ning Z."/>
            <person name="He Z."/>
            <person name="Teodor R."/>
            <person name="Lu Y."/>
            <person name="Bowser T.A."/>
            <person name="Graham I.A."/>
            <person name="Ye K."/>
        </authorList>
    </citation>
    <scope>NUCLEOTIDE SEQUENCE [LARGE SCALE GENOMIC DNA]</scope>
    <source>
        <strain evidence="8">cv. HN1</strain>
        <tissue evidence="7">Leaves</tissue>
    </source>
</reference>
<dbReference type="OrthoDB" id="8904098at2759"/>
<feature type="transmembrane region" description="Helical" evidence="6">
    <location>
        <begin position="133"/>
        <end position="157"/>
    </location>
</feature>
<name>A0A4Y7JM17_PAPSO</name>
<feature type="transmembrane region" description="Helical" evidence="6">
    <location>
        <begin position="178"/>
        <end position="198"/>
    </location>
</feature>
<feature type="transmembrane region" description="Helical" evidence="6">
    <location>
        <begin position="405"/>
        <end position="426"/>
    </location>
</feature>
<dbReference type="Gramene" id="RZC60725">
    <property type="protein sequence ID" value="RZC60725"/>
    <property type="gene ID" value="C5167_022495"/>
</dbReference>
<keyword evidence="5 6" id="KW-0472">Membrane</keyword>
<protein>
    <recommendedName>
        <fullName evidence="9">Major facilitator superfamily (MFS) profile domain-containing protein</fullName>
    </recommendedName>
</protein>
<keyword evidence="8" id="KW-1185">Reference proteome</keyword>
<gene>
    <name evidence="7" type="ORF">C5167_022495</name>
</gene>
<comment type="subcellular location">
    <subcellularLocation>
        <location evidence="1">Membrane</location>
        <topology evidence="1">Multi-pass membrane protein</topology>
    </subcellularLocation>
</comment>
<keyword evidence="4 6" id="KW-1133">Transmembrane helix</keyword>
<dbReference type="CDD" id="cd17416">
    <property type="entry name" value="MFS_NPF1_2"/>
    <property type="match status" value="1"/>
</dbReference>
<dbReference type="Pfam" id="PF00854">
    <property type="entry name" value="PTR2"/>
    <property type="match status" value="1"/>
</dbReference>
<dbReference type="GO" id="GO:0016020">
    <property type="term" value="C:membrane"/>
    <property type="evidence" value="ECO:0007669"/>
    <property type="project" value="UniProtKB-SubCell"/>
</dbReference>
<evidence type="ECO:0000256" key="6">
    <source>
        <dbReference type="SAM" id="Phobius"/>
    </source>
</evidence>
<dbReference type="Gene3D" id="1.20.1250.20">
    <property type="entry name" value="MFS general substrate transporter like domains"/>
    <property type="match status" value="1"/>
</dbReference>
<evidence type="ECO:0000256" key="2">
    <source>
        <dbReference type="ARBA" id="ARBA00005982"/>
    </source>
</evidence>
<dbReference type="GO" id="GO:0022857">
    <property type="term" value="F:transmembrane transporter activity"/>
    <property type="evidence" value="ECO:0007669"/>
    <property type="project" value="InterPro"/>
</dbReference>
<dbReference type="AlphaFoldDB" id="A0A4Y7JM17"/>
<keyword evidence="3 6" id="KW-0812">Transmembrane</keyword>
<dbReference type="SUPFAM" id="SSF103473">
    <property type="entry name" value="MFS general substrate transporter"/>
    <property type="match status" value="1"/>
</dbReference>
<dbReference type="EMBL" id="CM010719">
    <property type="protein sequence ID" value="RZC60725.1"/>
    <property type="molecule type" value="Genomic_DNA"/>
</dbReference>
<evidence type="ECO:0000256" key="5">
    <source>
        <dbReference type="ARBA" id="ARBA00023136"/>
    </source>
</evidence>
<accession>A0A4Y7JM17</accession>
<feature type="transmembrane region" description="Helical" evidence="6">
    <location>
        <begin position="92"/>
        <end position="113"/>
    </location>
</feature>
<proteinExistence type="inferred from homology"/>
<evidence type="ECO:0000256" key="3">
    <source>
        <dbReference type="ARBA" id="ARBA00022692"/>
    </source>
</evidence>
<dbReference type="Proteomes" id="UP000316621">
    <property type="component" value="Chromosome 5"/>
</dbReference>